<evidence type="ECO:0000256" key="1">
    <source>
        <dbReference type="SAM" id="Phobius"/>
    </source>
</evidence>
<feature type="transmembrane region" description="Helical" evidence="1">
    <location>
        <begin position="56"/>
        <end position="74"/>
    </location>
</feature>
<sequence>MSHHHPLINKIPHHHPLTIITFKHHAIMLYLYSFYNLRAFQIQTCEIIIQHNSYNVSMYIFIMFYDILYTYIVHPHLVSA</sequence>
<feature type="transmembrane region" description="Helical" evidence="1">
    <location>
        <begin position="16"/>
        <end position="35"/>
    </location>
</feature>
<dbReference type="OMA" id="MYIFIMF"/>
<keyword evidence="1" id="KW-0472">Membrane</keyword>
<gene>
    <name evidence="2" type="ordered locus">Os02g0515150</name>
</gene>
<name>A0A0P0VJJ1_ORYSJ</name>
<dbReference type="Proteomes" id="UP000000763">
    <property type="component" value="Chromosome 2"/>
</dbReference>
<dbReference type="KEGG" id="dosa:Os02g0515150"/>
<accession>A0A0P0VJJ1</accession>
<reference evidence="2 3" key="1">
    <citation type="journal article" date="2005" name="Nature">
        <title>The map-based sequence of the rice genome.</title>
        <authorList>
            <consortium name="International rice genome sequencing project (IRGSP)"/>
            <person name="Matsumoto T."/>
            <person name="Wu J."/>
            <person name="Kanamori H."/>
            <person name="Katayose Y."/>
            <person name="Fujisawa M."/>
            <person name="Namiki N."/>
            <person name="Mizuno H."/>
            <person name="Yamamoto K."/>
            <person name="Antonio B.A."/>
            <person name="Baba T."/>
            <person name="Sakata K."/>
            <person name="Nagamura Y."/>
            <person name="Aoki H."/>
            <person name="Arikawa K."/>
            <person name="Arita K."/>
            <person name="Bito T."/>
            <person name="Chiden Y."/>
            <person name="Fujitsuka N."/>
            <person name="Fukunaka R."/>
            <person name="Hamada M."/>
            <person name="Harada C."/>
            <person name="Hayashi A."/>
            <person name="Hijishita S."/>
            <person name="Honda M."/>
            <person name="Hosokawa S."/>
            <person name="Ichikawa Y."/>
            <person name="Idonuma A."/>
            <person name="Iijima M."/>
            <person name="Ikeda M."/>
            <person name="Ikeno M."/>
            <person name="Ito K."/>
            <person name="Ito S."/>
            <person name="Ito T."/>
            <person name="Ito Y."/>
            <person name="Ito Y."/>
            <person name="Iwabuchi A."/>
            <person name="Kamiya K."/>
            <person name="Karasawa W."/>
            <person name="Kurita K."/>
            <person name="Katagiri S."/>
            <person name="Kikuta A."/>
            <person name="Kobayashi H."/>
            <person name="Kobayashi N."/>
            <person name="Machita K."/>
            <person name="Maehara T."/>
            <person name="Masukawa M."/>
            <person name="Mizubayashi T."/>
            <person name="Mukai Y."/>
            <person name="Nagasaki H."/>
            <person name="Nagata Y."/>
            <person name="Naito S."/>
            <person name="Nakashima M."/>
            <person name="Nakama Y."/>
            <person name="Nakamichi Y."/>
            <person name="Nakamura M."/>
            <person name="Meguro A."/>
            <person name="Negishi M."/>
            <person name="Ohta I."/>
            <person name="Ohta T."/>
            <person name="Okamoto M."/>
            <person name="Ono N."/>
            <person name="Saji S."/>
            <person name="Sakaguchi M."/>
            <person name="Sakai K."/>
            <person name="Shibata M."/>
            <person name="Shimokawa T."/>
            <person name="Song J."/>
            <person name="Takazaki Y."/>
            <person name="Terasawa K."/>
            <person name="Tsugane M."/>
            <person name="Tsuji K."/>
            <person name="Ueda S."/>
            <person name="Waki K."/>
            <person name="Yamagata H."/>
            <person name="Yamamoto M."/>
            <person name="Yamamoto S."/>
            <person name="Yamane H."/>
            <person name="Yoshiki S."/>
            <person name="Yoshihara R."/>
            <person name="Yukawa K."/>
            <person name="Zhong H."/>
            <person name="Yano M."/>
            <person name="Yuan Q."/>
            <person name="Ouyang S."/>
            <person name="Liu J."/>
            <person name="Jones K.M."/>
            <person name="Gansberger K."/>
            <person name="Moffat K."/>
            <person name="Hill J."/>
            <person name="Bera J."/>
            <person name="Fadrosh D."/>
            <person name="Jin S."/>
            <person name="Johri S."/>
            <person name="Kim M."/>
            <person name="Overton L."/>
            <person name="Reardon M."/>
            <person name="Tsitrin T."/>
            <person name="Vuong H."/>
            <person name="Weaver B."/>
            <person name="Ciecko A."/>
            <person name="Tallon L."/>
            <person name="Jackson J."/>
            <person name="Pai G."/>
            <person name="Aken S.V."/>
            <person name="Utterback T."/>
            <person name="Reidmuller S."/>
            <person name="Feldblyum T."/>
            <person name="Hsiao J."/>
            <person name="Zismann V."/>
            <person name="Iobst S."/>
            <person name="de Vazeille A.R."/>
            <person name="Buell C.R."/>
            <person name="Ying K."/>
            <person name="Li Y."/>
            <person name="Lu T."/>
            <person name="Huang Y."/>
            <person name="Zhao Q."/>
            <person name="Feng Q."/>
            <person name="Zhang L."/>
            <person name="Zhu J."/>
            <person name="Weng Q."/>
            <person name="Mu J."/>
            <person name="Lu Y."/>
            <person name="Fan D."/>
            <person name="Liu Y."/>
            <person name="Guan J."/>
            <person name="Zhang Y."/>
            <person name="Yu S."/>
            <person name="Liu X."/>
            <person name="Zhang Y."/>
            <person name="Hong G."/>
            <person name="Han B."/>
            <person name="Choisne N."/>
            <person name="Demange N."/>
            <person name="Orjeda G."/>
            <person name="Samain S."/>
            <person name="Cattolico L."/>
            <person name="Pelletier E."/>
            <person name="Couloux A."/>
            <person name="Segurens B."/>
            <person name="Wincker P."/>
            <person name="D'Hont A."/>
            <person name="Scarpelli C."/>
            <person name="Weissenbach J."/>
            <person name="Salanoubat M."/>
            <person name="Quetier F."/>
            <person name="Yu Y."/>
            <person name="Kim H.R."/>
            <person name="Rambo T."/>
            <person name="Currie J."/>
            <person name="Collura K."/>
            <person name="Luo M."/>
            <person name="Yang T."/>
            <person name="Ammiraju J.S.S."/>
            <person name="Engler F."/>
            <person name="Soderlund C."/>
            <person name="Wing R.A."/>
            <person name="Palmer L.E."/>
            <person name="de la Bastide M."/>
            <person name="Spiegel L."/>
            <person name="Nascimento L."/>
            <person name="Zutavern T."/>
            <person name="O'Shaughnessy A."/>
            <person name="Dike S."/>
            <person name="Dedhia N."/>
            <person name="Preston R."/>
            <person name="Balija V."/>
            <person name="McCombie W.R."/>
            <person name="Chow T."/>
            <person name="Chen H."/>
            <person name="Chung M."/>
            <person name="Chen C."/>
            <person name="Shaw J."/>
            <person name="Wu H."/>
            <person name="Hsiao K."/>
            <person name="Chao Y."/>
            <person name="Chu M."/>
            <person name="Cheng C."/>
            <person name="Hour A."/>
            <person name="Lee P."/>
            <person name="Lin S."/>
            <person name="Lin Y."/>
            <person name="Liou J."/>
            <person name="Liu S."/>
            <person name="Hsing Y."/>
            <person name="Raghuvanshi S."/>
            <person name="Mohanty A."/>
            <person name="Bharti A.K."/>
            <person name="Gaur A."/>
            <person name="Gupta V."/>
            <person name="Kumar D."/>
            <person name="Ravi V."/>
            <person name="Vij S."/>
            <person name="Kapur A."/>
            <person name="Khurana P."/>
            <person name="Khurana P."/>
            <person name="Khurana J.P."/>
            <person name="Tyagi A.K."/>
            <person name="Gaikwad K."/>
            <person name="Singh A."/>
            <person name="Dalal V."/>
            <person name="Srivastava S."/>
            <person name="Dixit A."/>
            <person name="Pal A.K."/>
            <person name="Ghazi I.A."/>
            <person name="Yadav M."/>
            <person name="Pandit A."/>
            <person name="Bhargava A."/>
            <person name="Sureshbabu K."/>
            <person name="Batra K."/>
            <person name="Sharma T.R."/>
            <person name="Mohapatra T."/>
            <person name="Singh N.K."/>
            <person name="Messing J."/>
            <person name="Nelson A.B."/>
            <person name="Fuks G."/>
            <person name="Kavchok S."/>
            <person name="Keizer G."/>
            <person name="Linton E."/>
            <person name="Llaca V."/>
            <person name="Song R."/>
            <person name="Tanyolac B."/>
            <person name="Young S."/>
            <person name="Ho-Il K."/>
            <person name="Hahn J.H."/>
            <person name="Sangsakoo G."/>
            <person name="Vanavichit A."/>
            <person name="de Mattos Luiz.A.T."/>
            <person name="Zimmer P.D."/>
            <person name="Malone G."/>
            <person name="Dellagostin O."/>
            <person name="de Oliveira A.C."/>
            <person name="Bevan M."/>
            <person name="Bancroft I."/>
            <person name="Minx P."/>
            <person name="Cordum H."/>
            <person name="Wilson R."/>
            <person name="Cheng Z."/>
            <person name="Jin W."/>
            <person name="Jiang J."/>
            <person name="Leong S.A."/>
            <person name="Iwama H."/>
            <person name="Gojobori T."/>
            <person name="Itoh T."/>
            <person name="Niimura Y."/>
            <person name="Fujii Y."/>
            <person name="Habara T."/>
            <person name="Sakai H."/>
            <person name="Sato Y."/>
            <person name="Wilson G."/>
            <person name="Kumar K."/>
            <person name="McCouch S."/>
            <person name="Juretic N."/>
            <person name="Hoen D."/>
            <person name="Wright S."/>
            <person name="Bruskiewich R."/>
            <person name="Bureau T."/>
            <person name="Miyao A."/>
            <person name="Hirochika H."/>
            <person name="Nishikawa T."/>
            <person name="Kadowaki K."/>
            <person name="Sugiura M."/>
            <person name="Burr B."/>
            <person name="Sasaki T."/>
        </authorList>
    </citation>
    <scope>NUCLEOTIDE SEQUENCE [LARGE SCALE GENOMIC DNA]</scope>
    <source>
        <strain evidence="3">cv. Nipponbare</strain>
    </source>
</reference>
<organism evidence="2 3">
    <name type="scientific">Oryza sativa subsp. japonica</name>
    <name type="common">Rice</name>
    <dbReference type="NCBI Taxonomy" id="39947"/>
    <lineage>
        <taxon>Eukaryota</taxon>
        <taxon>Viridiplantae</taxon>
        <taxon>Streptophyta</taxon>
        <taxon>Embryophyta</taxon>
        <taxon>Tracheophyta</taxon>
        <taxon>Spermatophyta</taxon>
        <taxon>Magnoliopsida</taxon>
        <taxon>Liliopsida</taxon>
        <taxon>Poales</taxon>
        <taxon>Poaceae</taxon>
        <taxon>BOP clade</taxon>
        <taxon>Oryzoideae</taxon>
        <taxon>Oryzeae</taxon>
        <taxon>Oryzinae</taxon>
        <taxon>Oryza</taxon>
        <taxon>Oryza sativa</taxon>
    </lineage>
</organism>
<dbReference type="Gramene" id="Os02t0515150-01">
    <property type="protein sequence ID" value="Os02t0515150-01"/>
    <property type="gene ID" value="Os02g0515150"/>
</dbReference>
<reference evidence="3" key="2">
    <citation type="journal article" date="2008" name="Nucleic Acids Res.">
        <title>The rice annotation project database (RAP-DB): 2008 update.</title>
        <authorList>
            <consortium name="The rice annotation project (RAP)"/>
        </authorList>
    </citation>
    <scope>GENOME REANNOTATION</scope>
    <source>
        <strain evidence="3">cv. Nipponbare</strain>
    </source>
</reference>
<keyword evidence="1" id="KW-0812">Transmembrane</keyword>
<evidence type="ECO:0000313" key="2">
    <source>
        <dbReference type="EMBL" id="BAH91713.1"/>
    </source>
</evidence>
<proteinExistence type="predicted"/>
<keyword evidence="1" id="KW-1133">Transmembrane helix</keyword>
<dbReference type="EMBL" id="AP008208">
    <property type="protein sequence ID" value="BAH91713.1"/>
    <property type="molecule type" value="Genomic_DNA"/>
</dbReference>
<evidence type="ECO:0000313" key="3">
    <source>
        <dbReference type="Proteomes" id="UP000000763"/>
    </source>
</evidence>
<protein>
    <submittedName>
        <fullName evidence="2">Os02g0515150 protein</fullName>
    </submittedName>
</protein>
<dbReference type="AlphaFoldDB" id="A0A0P0VJJ1"/>